<evidence type="ECO:0000313" key="4">
    <source>
        <dbReference type="EMBL" id="MQM16029.1"/>
    </source>
</evidence>
<dbReference type="Proteomes" id="UP000652761">
    <property type="component" value="Unassembled WGS sequence"/>
</dbReference>
<gene>
    <name evidence="4" type="ORF">Taro_048984</name>
</gene>
<dbReference type="EMBL" id="NMUH01006802">
    <property type="protein sequence ID" value="MQM16029.1"/>
    <property type="molecule type" value="Genomic_DNA"/>
</dbReference>
<dbReference type="PANTHER" id="PTHR13068:SF236">
    <property type="entry name" value="OS02G0749800 PROTEIN"/>
    <property type="match status" value="1"/>
</dbReference>
<dbReference type="Pfam" id="PF02536">
    <property type="entry name" value="mTERF"/>
    <property type="match status" value="1"/>
</dbReference>
<keyword evidence="2" id="KW-0806">Transcription termination</keyword>
<dbReference type="InterPro" id="IPR038538">
    <property type="entry name" value="MTERF_sf"/>
</dbReference>
<dbReference type="AlphaFoldDB" id="A0A843X9J7"/>
<dbReference type="InterPro" id="IPR003690">
    <property type="entry name" value="MTERF"/>
</dbReference>
<proteinExistence type="inferred from homology"/>
<dbReference type="FunFam" id="1.25.70.10:FF:000001">
    <property type="entry name" value="Mitochondrial transcription termination factor-like"/>
    <property type="match status" value="1"/>
</dbReference>
<evidence type="ECO:0000313" key="5">
    <source>
        <dbReference type="Proteomes" id="UP000652761"/>
    </source>
</evidence>
<accession>A0A843X9J7</accession>
<protein>
    <submittedName>
        <fullName evidence="4">Uncharacterized protein</fullName>
    </submittedName>
</protein>
<dbReference type="SMART" id="SM00733">
    <property type="entry name" value="Mterf"/>
    <property type="match status" value="4"/>
</dbReference>
<keyword evidence="5" id="KW-1185">Reference proteome</keyword>
<feature type="non-terminal residue" evidence="4">
    <location>
        <position position="385"/>
    </location>
</feature>
<dbReference type="OrthoDB" id="785478at2759"/>
<reference evidence="4" key="1">
    <citation type="submission" date="2017-07" db="EMBL/GenBank/DDBJ databases">
        <title>Taro Niue Genome Assembly and Annotation.</title>
        <authorList>
            <person name="Atibalentja N."/>
            <person name="Keating K."/>
            <person name="Fields C.J."/>
        </authorList>
    </citation>
    <scope>NUCLEOTIDE SEQUENCE</scope>
    <source>
        <strain evidence="4">Niue_2</strain>
        <tissue evidence="4">Leaf</tissue>
    </source>
</reference>
<dbReference type="PANTHER" id="PTHR13068">
    <property type="entry name" value="CGI-12 PROTEIN-RELATED"/>
    <property type="match status" value="1"/>
</dbReference>
<keyword evidence="3" id="KW-0809">Transit peptide</keyword>
<organism evidence="4 5">
    <name type="scientific">Colocasia esculenta</name>
    <name type="common">Wild taro</name>
    <name type="synonym">Arum esculentum</name>
    <dbReference type="NCBI Taxonomy" id="4460"/>
    <lineage>
        <taxon>Eukaryota</taxon>
        <taxon>Viridiplantae</taxon>
        <taxon>Streptophyta</taxon>
        <taxon>Embryophyta</taxon>
        <taxon>Tracheophyta</taxon>
        <taxon>Spermatophyta</taxon>
        <taxon>Magnoliopsida</taxon>
        <taxon>Liliopsida</taxon>
        <taxon>Araceae</taxon>
        <taxon>Aroideae</taxon>
        <taxon>Colocasieae</taxon>
        <taxon>Colocasia</taxon>
    </lineage>
</organism>
<evidence type="ECO:0000256" key="3">
    <source>
        <dbReference type="ARBA" id="ARBA00022946"/>
    </source>
</evidence>
<dbReference type="GO" id="GO:0006353">
    <property type="term" value="P:DNA-templated transcription termination"/>
    <property type="evidence" value="ECO:0007669"/>
    <property type="project" value="UniProtKB-KW"/>
</dbReference>
<dbReference type="Gene3D" id="1.25.70.10">
    <property type="entry name" value="Transcription termination factor 3, mitochondrial"/>
    <property type="match status" value="1"/>
</dbReference>
<keyword evidence="2" id="KW-0805">Transcription regulation</keyword>
<sequence>LSASSADSHQHILAAASPLSPSSPQQAHFMVKYLMTSCGFPQNEVVKAPRPVYDAESPGGAGGAIRFPGQQHALRSYHAGKVDPGDSPMPCVSEESMETKVNVSKDTGSSGSDLMQLFSSKMPSSHQSSERLRVEFLGALFGSKDRLLRASIKNRHLMLSNIDEKIKPNVSLLRDCLASEHRVMRFVSRRPRLITSNVDKMREVIQRVESLGISKGSGMFEKALCAISDISRATFDAKCMLLKSFGWSEAEFLVAFRKNPTFLGSSEMKIRSIMEFLLREVGCQPSYVANHPIILTYSLEGRLKPRQYVLRMLKLHDVLGGKDDFLNAVSMTEKAFLKRYVLRNTERVPDLLEGYVATCARGKTNLSYFELNQKVLFTTVQGTLN</sequence>
<name>A0A843X9J7_COLES</name>
<comment type="caution">
    <text evidence="4">The sequence shown here is derived from an EMBL/GenBank/DDBJ whole genome shotgun (WGS) entry which is preliminary data.</text>
</comment>
<evidence type="ECO:0000256" key="1">
    <source>
        <dbReference type="ARBA" id="ARBA00007692"/>
    </source>
</evidence>
<dbReference type="GO" id="GO:0003676">
    <property type="term" value="F:nucleic acid binding"/>
    <property type="evidence" value="ECO:0007669"/>
    <property type="project" value="InterPro"/>
</dbReference>
<evidence type="ECO:0000256" key="2">
    <source>
        <dbReference type="ARBA" id="ARBA00022472"/>
    </source>
</evidence>
<keyword evidence="2" id="KW-0804">Transcription</keyword>
<comment type="similarity">
    <text evidence="1">Belongs to the mTERF family.</text>
</comment>